<dbReference type="AlphaFoldDB" id="A0A3Q8S7T7"/>
<gene>
    <name evidence="1" type="ORF">EIM92_18395</name>
</gene>
<protein>
    <recommendedName>
        <fullName evidence="3">DNA-binding protein</fullName>
    </recommendedName>
</protein>
<keyword evidence="2" id="KW-1185">Reference proteome</keyword>
<sequence>MNSELENGFPAGLAKPALRALANAGITNLDQIAAYSKKELLQLHGIGPNAIKKLQNVLEEKGLAFSES</sequence>
<organism evidence="1 2">
    <name type="scientific">Paenibacillus lentus</name>
    <dbReference type="NCBI Taxonomy" id="1338368"/>
    <lineage>
        <taxon>Bacteria</taxon>
        <taxon>Bacillati</taxon>
        <taxon>Bacillota</taxon>
        <taxon>Bacilli</taxon>
        <taxon>Bacillales</taxon>
        <taxon>Paenibacillaceae</taxon>
        <taxon>Paenibacillus</taxon>
    </lineage>
</organism>
<name>A0A3Q8S7T7_9BACL</name>
<dbReference type="KEGG" id="plen:EIM92_18395"/>
<dbReference type="Gene3D" id="1.10.150.20">
    <property type="entry name" value="5' to 3' exonuclease, C-terminal subdomain"/>
    <property type="match status" value="1"/>
</dbReference>
<evidence type="ECO:0008006" key="3">
    <source>
        <dbReference type="Google" id="ProtNLM"/>
    </source>
</evidence>
<dbReference type="OrthoDB" id="7950977at2"/>
<evidence type="ECO:0000313" key="1">
    <source>
        <dbReference type="EMBL" id="AZK49125.1"/>
    </source>
</evidence>
<evidence type="ECO:0000313" key="2">
    <source>
        <dbReference type="Proteomes" id="UP000273145"/>
    </source>
</evidence>
<accession>A0A3Q8S7T7</accession>
<dbReference type="Proteomes" id="UP000273145">
    <property type="component" value="Chromosome"/>
</dbReference>
<dbReference type="EMBL" id="CP034248">
    <property type="protein sequence ID" value="AZK49125.1"/>
    <property type="molecule type" value="Genomic_DNA"/>
</dbReference>
<reference evidence="1 2" key="1">
    <citation type="submission" date="2018-11" db="EMBL/GenBank/DDBJ databases">
        <title>Genome sequencing of Paenibacillus lentus DSM25539(T).</title>
        <authorList>
            <person name="Kook J.-K."/>
            <person name="Park S.-N."/>
            <person name="Lim Y.K."/>
        </authorList>
    </citation>
    <scope>NUCLEOTIDE SEQUENCE [LARGE SCALE GENOMIC DNA]</scope>
    <source>
        <strain evidence="1 2">DSM 25539</strain>
    </source>
</reference>
<proteinExistence type="predicted"/>
<dbReference type="SUPFAM" id="SSF47789">
    <property type="entry name" value="C-terminal domain of RNA polymerase alpha subunit"/>
    <property type="match status" value="1"/>
</dbReference>